<dbReference type="Pfam" id="PF05656">
    <property type="entry name" value="DUF805"/>
    <property type="match status" value="1"/>
</dbReference>
<evidence type="ECO:0000313" key="2">
    <source>
        <dbReference type="EMBL" id="PYF74357.1"/>
    </source>
</evidence>
<reference evidence="2 3" key="1">
    <citation type="submission" date="2018-06" db="EMBL/GenBank/DDBJ databases">
        <title>Genomic Encyclopedia of Archaeal and Bacterial Type Strains, Phase II (KMG-II): from individual species to whole genera.</title>
        <authorList>
            <person name="Goeker M."/>
        </authorList>
    </citation>
    <scope>NUCLEOTIDE SEQUENCE [LARGE SCALE GENOMIC DNA]</scope>
    <source>
        <strain evidence="2 3">DSM 27372</strain>
    </source>
</reference>
<proteinExistence type="predicted"/>
<keyword evidence="1" id="KW-0472">Membrane</keyword>
<dbReference type="GO" id="GO:0016020">
    <property type="term" value="C:membrane"/>
    <property type="evidence" value="ECO:0007669"/>
    <property type="project" value="InterPro"/>
</dbReference>
<keyword evidence="3" id="KW-1185">Reference proteome</keyword>
<feature type="transmembrane region" description="Helical" evidence="1">
    <location>
        <begin position="18"/>
        <end position="36"/>
    </location>
</feature>
<keyword evidence="1" id="KW-1133">Transmembrane helix</keyword>
<name>A0A318UG64_9SPHI</name>
<gene>
    <name evidence="2" type="ORF">B0O44_104528</name>
</gene>
<organism evidence="2 3">
    <name type="scientific">Pedobacter nutrimenti</name>
    <dbReference type="NCBI Taxonomy" id="1241337"/>
    <lineage>
        <taxon>Bacteria</taxon>
        <taxon>Pseudomonadati</taxon>
        <taxon>Bacteroidota</taxon>
        <taxon>Sphingobacteriia</taxon>
        <taxon>Sphingobacteriales</taxon>
        <taxon>Sphingobacteriaceae</taxon>
        <taxon>Pedobacter</taxon>
    </lineage>
</organism>
<dbReference type="EMBL" id="QKLU01000004">
    <property type="protein sequence ID" value="PYF74357.1"/>
    <property type="molecule type" value="Genomic_DNA"/>
</dbReference>
<comment type="caution">
    <text evidence="2">The sequence shown here is derived from an EMBL/GenBank/DDBJ whole genome shotgun (WGS) entry which is preliminary data.</text>
</comment>
<evidence type="ECO:0000256" key="1">
    <source>
        <dbReference type="SAM" id="Phobius"/>
    </source>
</evidence>
<evidence type="ECO:0000313" key="3">
    <source>
        <dbReference type="Proteomes" id="UP000248198"/>
    </source>
</evidence>
<protein>
    <submittedName>
        <fullName evidence="2">Uncharacterized protein DUF805</fullName>
    </submittedName>
</protein>
<sequence length="100" mass="11426">MLSYMQIIPPMDDDKMDGVLFIAALPVFYFIIAQTAKRCHDRGDSGWWMIVPLYGFWMLFADGDIGDNEYGPNPKGLYYEFEDHNSPSPIDQVDGDGRII</sequence>
<dbReference type="AlphaFoldDB" id="A0A318UG64"/>
<accession>A0A318UG64</accession>
<dbReference type="InterPro" id="IPR008523">
    <property type="entry name" value="DUF805"/>
</dbReference>
<keyword evidence="1" id="KW-0812">Transmembrane</keyword>
<dbReference type="Proteomes" id="UP000248198">
    <property type="component" value="Unassembled WGS sequence"/>
</dbReference>